<feature type="region of interest" description="Disordered" evidence="1">
    <location>
        <begin position="62"/>
        <end position="99"/>
    </location>
</feature>
<gene>
    <name evidence="2" type="ORF">H0S73_12205</name>
    <name evidence="3" type="ORF">H0S73_16980</name>
</gene>
<evidence type="ECO:0000256" key="1">
    <source>
        <dbReference type="SAM" id="MobiDB-lite"/>
    </source>
</evidence>
<dbReference type="EMBL" id="JACDXJ010000001">
    <property type="protein sequence ID" value="MBA1157807.1"/>
    <property type="molecule type" value="Genomic_DNA"/>
</dbReference>
<name>A0A838BQJ6_9HYPH</name>
<organism evidence="3 4">
    <name type="scientific">Microvirga mediterraneensis</name>
    <dbReference type="NCBI Taxonomy" id="2754695"/>
    <lineage>
        <taxon>Bacteria</taxon>
        <taxon>Pseudomonadati</taxon>
        <taxon>Pseudomonadota</taxon>
        <taxon>Alphaproteobacteria</taxon>
        <taxon>Hyphomicrobiales</taxon>
        <taxon>Methylobacteriaceae</taxon>
        <taxon>Microvirga</taxon>
    </lineage>
</organism>
<keyword evidence="4" id="KW-1185">Reference proteome</keyword>
<evidence type="ECO:0000313" key="4">
    <source>
        <dbReference type="Proteomes" id="UP000572984"/>
    </source>
</evidence>
<dbReference type="EMBL" id="JACDXJ010000001">
    <property type="protein sequence ID" value="MBA1156890.1"/>
    <property type="molecule type" value="Genomic_DNA"/>
</dbReference>
<evidence type="ECO:0000313" key="3">
    <source>
        <dbReference type="EMBL" id="MBA1157807.1"/>
    </source>
</evidence>
<accession>A0A838BQJ6</accession>
<evidence type="ECO:0000313" key="2">
    <source>
        <dbReference type="EMBL" id="MBA1156890.1"/>
    </source>
</evidence>
<comment type="caution">
    <text evidence="3">The sequence shown here is derived from an EMBL/GenBank/DDBJ whole genome shotgun (WGS) entry which is preliminary data.</text>
</comment>
<reference evidence="3 4" key="1">
    <citation type="submission" date="2020-07" db="EMBL/GenBank/DDBJ databases">
        <title>Draft genome and description of Microvirga mediterraneensis Marseille-Q2068 sp. nov.</title>
        <authorList>
            <person name="Boxberger M."/>
        </authorList>
    </citation>
    <scope>NUCLEOTIDE SEQUENCE [LARGE SCALE GENOMIC DNA]</scope>
    <source>
        <strain evidence="3 4">Marseille-Q2068</strain>
    </source>
</reference>
<dbReference type="Proteomes" id="UP000572984">
    <property type="component" value="Unassembled WGS sequence"/>
</dbReference>
<protein>
    <submittedName>
        <fullName evidence="3">Uncharacterized protein</fullName>
    </submittedName>
</protein>
<sequence length="221" mass="24166">MTEMREKILERALRSIMQACEDGRVCDDVAWYDQYITLYDFCATELERSQNAEAQTELALLSQSSPSGGGMSKGAPLTGPGSRPADHALSGHGRSGFDPLRETEASRHVERITQSILDNCPGATPDGARYAAVEPAQEIERLERERDGAHKAADWNMLVVADRDAENERLKAEIKAVREGIQKAKNMLDEGIPSGEPVHPVSAYLTTLAVRLGEAFKGEKA</sequence>
<dbReference type="AlphaFoldDB" id="A0A838BQJ6"/>
<proteinExistence type="predicted"/>
<dbReference type="RefSeq" id="WP_181052412.1">
    <property type="nucleotide sequence ID" value="NZ_JACDXJ010000001.1"/>
</dbReference>